<keyword evidence="3" id="KW-1185">Reference proteome</keyword>
<organism evidence="2 3">
    <name type="scientific">Rahnella perminowiae</name>
    <dbReference type="NCBI Taxonomy" id="2816244"/>
    <lineage>
        <taxon>Bacteria</taxon>
        <taxon>Pseudomonadati</taxon>
        <taxon>Pseudomonadota</taxon>
        <taxon>Gammaproteobacteria</taxon>
        <taxon>Enterobacterales</taxon>
        <taxon>Yersiniaceae</taxon>
        <taxon>Rahnella</taxon>
    </lineage>
</organism>
<name>A0ABS6KYL6_9GAMM</name>
<accession>A0ABS6KYL6</accession>
<feature type="chain" id="PRO_5047291314" evidence="1">
    <location>
        <begin position="23"/>
        <end position="232"/>
    </location>
</feature>
<dbReference type="PANTHER" id="PTHR38105:SF2">
    <property type="entry name" value="N-ACETYLNEURAMINIC ACID OUTER MEMBRANE CHANNEL PROTEIN NANC-RELATED"/>
    <property type="match status" value="1"/>
</dbReference>
<protein>
    <submittedName>
        <fullName evidence="2">Porin</fullName>
    </submittedName>
</protein>
<dbReference type="RefSeq" id="WP_217138028.1">
    <property type="nucleotide sequence ID" value="NZ_JAFMOU010000064.1"/>
</dbReference>
<keyword evidence="1" id="KW-0732">Signal</keyword>
<evidence type="ECO:0000313" key="3">
    <source>
        <dbReference type="Proteomes" id="UP000699865"/>
    </source>
</evidence>
<evidence type="ECO:0000313" key="2">
    <source>
        <dbReference type="EMBL" id="MBU9834667.1"/>
    </source>
</evidence>
<dbReference type="PANTHER" id="PTHR38105">
    <property type="entry name" value="OUTER MEMBRANE PROTEIN-RELATED-RELATED"/>
    <property type="match status" value="1"/>
</dbReference>
<proteinExistence type="predicted"/>
<dbReference type="Proteomes" id="UP000699865">
    <property type="component" value="Unassembled WGS sequence"/>
</dbReference>
<sequence length="232" mass="27014">MKKLKAILIGLPLCCLTLNAMAAATWVDNRYAHTWGPEKNQYKIGGGHIFDNGAGVLVSAMYDLGQNFDQMKSSFQEYEGWYPLPLNDKWSVTPGGLTDIDSAGTKLAPYISLDYKFNKVLSFSTRYRYNHMTHKDADFNGYMDYNDSHQIDVFLNYQATDKLWLQLNPEFFVNTGDFYASNGKKTHWEPSIVARYRIDKHWMPYTEIAWLDKDHNNDNQVRLRLGIRYYFQ</sequence>
<comment type="caution">
    <text evidence="2">The sequence shown here is derived from an EMBL/GenBank/DDBJ whole genome shotgun (WGS) entry which is preliminary data.</text>
</comment>
<dbReference type="Pfam" id="PF06178">
    <property type="entry name" value="KdgM"/>
    <property type="match status" value="1"/>
</dbReference>
<reference evidence="2 3" key="1">
    <citation type="submission" date="2021-03" db="EMBL/GenBank/DDBJ databases">
        <title>Five novel Rahnella species.</title>
        <authorList>
            <person name="Brady C."/>
            <person name="Asselin J."/>
            <person name="Beer S."/>
            <person name="Bruberg M.B."/>
            <person name="Crampton B."/>
            <person name="Venter S."/>
            <person name="Arnold D."/>
            <person name="Denman S."/>
        </authorList>
    </citation>
    <scope>NUCLEOTIDE SEQUENCE [LARGE SCALE GENOMIC DNA]</scope>
    <source>
        <strain evidence="2 3">L72c</strain>
    </source>
</reference>
<gene>
    <name evidence="2" type="ORF">J1786_07550</name>
</gene>
<dbReference type="InterPro" id="IPR009331">
    <property type="entry name" value="Oligogalacturonate-sp_porin"/>
</dbReference>
<dbReference type="EMBL" id="JAFMOU010000064">
    <property type="protein sequence ID" value="MBU9834667.1"/>
    <property type="molecule type" value="Genomic_DNA"/>
</dbReference>
<evidence type="ECO:0000256" key="1">
    <source>
        <dbReference type="SAM" id="SignalP"/>
    </source>
</evidence>
<feature type="signal peptide" evidence="1">
    <location>
        <begin position="1"/>
        <end position="22"/>
    </location>
</feature>